<dbReference type="OrthoDB" id="10253553at2759"/>
<evidence type="ECO:0000256" key="1">
    <source>
        <dbReference type="ARBA" id="ARBA00004123"/>
    </source>
</evidence>
<keyword evidence="9" id="KW-0175">Coiled coil</keyword>
<dbReference type="InterPro" id="IPR044888">
    <property type="entry name" value="Mediatior_Med7_sf"/>
</dbReference>
<dbReference type="InterPro" id="IPR037212">
    <property type="entry name" value="Med7/Med21-like"/>
</dbReference>
<dbReference type="GO" id="GO:0016592">
    <property type="term" value="C:mediator complex"/>
    <property type="evidence" value="ECO:0007669"/>
    <property type="project" value="InterPro"/>
</dbReference>
<reference evidence="10 11" key="1">
    <citation type="journal article" date="2016" name="Mol. Biol. Evol.">
        <title>Comparative Genomics of Early-Diverging Mushroom-Forming Fungi Provides Insights into the Origins of Lignocellulose Decay Capabilities.</title>
        <authorList>
            <person name="Nagy L.G."/>
            <person name="Riley R."/>
            <person name="Tritt A."/>
            <person name="Adam C."/>
            <person name="Daum C."/>
            <person name="Floudas D."/>
            <person name="Sun H."/>
            <person name="Yadav J.S."/>
            <person name="Pangilinan J."/>
            <person name="Larsson K.H."/>
            <person name="Matsuura K."/>
            <person name="Barry K."/>
            <person name="Labutti K."/>
            <person name="Kuo R."/>
            <person name="Ohm R.A."/>
            <person name="Bhattacharya S.S."/>
            <person name="Shirouzu T."/>
            <person name="Yoshinaga Y."/>
            <person name="Martin F.M."/>
            <person name="Grigoriev I.V."/>
            <person name="Hibbett D.S."/>
        </authorList>
    </citation>
    <scope>NUCLEOTIDE SEQUENCE [LARGE SCALE GENOMIC DNA]</scope>
    <source>
        <strain evidence="10 11">HHB12733</strain>
    </source>
</reference>
<evidence type="ECO:0000256" key="8">
    <source>
        <dbReference type="RuleBase" id="RU364060"/>
    </source>
</evidence>
<evidence type="ECO:0000256" key="3">
    <source>
        <dbReference type="ARBA" id="ARBA00020631"/>
    </source>
</evidence>
<dbReference type="Pfam" id="PF05983">
    <property type="entry name" value="Med7"/>
    <property type="match status" value="1"/>
</dbReference>
<dbReference type="EMBL" id="KV423973">
    <property type="protein sequence ID" value="KZT56721.1"/>
    <property type="molecule type" value="Genomic_DNA"/>
</dbReference>
<dbReference type="GO" id="GO:0070847">
    <property type="term" value="C:core mediator complex"/>
    <property type="evidence" value="ECO:0007669"/>
    <property type="project" value="TreeGrafter"/>
</dbReference>
<keyword evidence="4 8" id="KW-0805">Transcription regulation</keyword>
<comment type="similarity">
    <text evidence="2 8">Belongs to the Mediator complex subunit 7 family.</text>
</comment>
<protein>
    <recommendedName>
        <fullName evidence="3 8">Mediator of RNA polymerase II transcription subunit 7</fullName>
    </recommendedName>
</protein>
<feature type="coiled-coil region" evidence="9">
    <location>
        <begin position="176"/>
        <end position="217"/>
    </location>
</feature>
<dbReference type="STRING" id="1353952.A0A165FGR8"/>
<dbReference type="SUPFAM" id="SSF140718">
    <property type="entry name" value="Mediator hinge subcomplex-like"/>
    <property type="match status" value="1"/>
</dbReference>
<evidence type="ECO:0000256" key="4">
    <source>
        <dbReference type="ARBA" id="ARBA00023015"/>
    </source>
</evidence>
<dbReference type="InterPro" id="IPR009244">
    <property type="entry name" value="Mediatior_Med7"/>
</dbReference>
<comment type="subunit">
    <text evidence="8">Component of the Mediator complex.</text>
</comment>
<keyword evidence="6 8" id="KW-0804">Transcription</keyword>
<dbReference type="Gene3D" id="6.10.140.1520">
    <property type="match status" value="1"/>
</dbReference>
<evidence type="ECO:0000313" key="11">
    <source>
        <dbReference type="Proteomes" id="UP000076842"/>
    </source>
</evidence>
<dbReference type="Gene3D" id="6.10.140.200">
    <property type="match status" value="1"/>
</dbReference>
<keyword evidence="7 8" id="KW-0539">Nucleus</keyword>
<dbReference type="PANTHER" id="PTHR21428:SF11">
    <property type="entry name" value="MEDIATOR OF RNA POLYMERASE II TRANSCRIPTION SUBUNIT 7"/>
    <property type="match status" value="1"/>
</dbReference>
<keyword evidence="5 8" id="KW-0010">Activator</keyword>
<accession>A0A165FGR8</accession>
<evidence type="ECO:0000256" key="2">
    <source>
        <dbReference type="ARBA" id="ARBA00009994"/>
    </source>
</evidence>
<proteinExistence type="inferred from homology"/>
<dbReference type="PANTHER" id="PTHR21428">
    <property type="entry name" value="MEDIATOR OF RNA POLYMERASE II TRANSCRIPTION SUBUNIT 7"/>
    <property type="match status" value="1"/>
</dbReference>
<keyword evidence="11" id="KW-1185">Reference proteome</keyword>
<evidence type="ECO:0000256" key="5">
    <source>
        <dbReference type="ARBA" id="ARBA00023159"/>
    </source>
</evidence>
<dbReference type="GO" id="GO:0006357">
    <property type="term" value="P:regulation of transcription by RNA polymerase II"/>
    <property type="evidence" value="ECO:0007669"/>
    <property type="project" value="InterPro"/>
</dbReference>
<evidence type="ECO:0000313" key="10">
    <source>
        <dbReference type="EMBL" id="KZT56721.1"/>
    </source>
</evidence>
<sequence length="248" mass="28112">MDEPLEVGATFPAPPRFYNRYTTRNLELLEKLKVDGSDALVGEQDLPEWDLAELDPPRADWIVEEGGYSSFGDFFPIPSREPTLEEVGLIQLYDPNARDRRPALHSLLRTLLHSYHSMLAALLSGPQLDIASIEDGPVFKYTEWMRAAAMNMMHAVNGLRGMQARVMLEGLMRARVEDRRRKVAEIRQKCNSLNEDLTRLRERAERLTSTRKEAASTSASEHAAILVRPTVPQDIATIDDVARWVDEV</sequence>
<dbReference type="InParanoid" id="A0A165FGR8"/>
<comment type="function">
    <text evidence="8">Component of the Mediator complex, a coactivator involved in the regulated transcription of nearly all RNA polymerase II-dependent genes. Mediator functions as a bridge to convey information from gene-specific regulatory proteins to the basal RNA polymerase II transcription machinery.</text>
</comment>
<evidence type="ECO:0000256" key="9">
    <source>
        <dbReference type="SAM" id="Coils"/>
    </source>
</evidence>
<comment type="subcellular location">
    <subcellularLocation>
        <location evidence="1 8">Nucleus</location>
    </subcellularLocation>
</comment>
<evidence type="ECO:0000256" key="6">
    <source>
        <dbReference type="ARBA" id="ARBA00023163"/>
    </source>
</evidence>
<name>A0A165FGR8_9BASI</name>
<gene>
    <name evidence="10" type="ORF">CALCODRAFT_497039</name>
</gene>
<evidence type="ECO:0000256" key="7">
    <source>
        <dbReference type="ARBA" id="ARBA00023242"/>
    </source>
</evidence>
<dbReference type="Proteomes" id="UP000076842">
    <property type="component" value="Unassembled WGS sequence"/>
</dbReference>
<organism evidence="10 11">
    <name type="scientific">Calocera cornea HHB12733</name>
    <dbReference type="NCBI Taxonomy" id="1353952"/>
    <lineage>
        <taxon>Eukaryota</taxon>
        <taxon>Fungi</taxon>
        <taxon>Dikarya</taxon>
        <taxon>Basidiomycota</taxon>
        <taxon>Agaricomycotina</taxon>
        <taxon>Dacrymycetes</taxon>
        <taxon>Dacrymycetales</taxon>
        <taxon>Dacrymycetaceae</taxon>
        <taxon>Calocera</taxon>
    </lineage>
</organism>
<dbReference type="GO" id="GO:0003712">
    <property type="term" value="F:transcription coregulator activity"/>
    <property type="evidence" value="ECO:0007669"/>
    <property type="project" value="InterPro"/>
</dbReference>
<dbReference type="AlphaFoldDB" id="A0A165FGR8"/>